<sequence>MFDKLEIFRMSQGLAQHAAARQSTIAQNVANADTPGYRARDLVSFSETYDAPDGTEMRRSRAKHALTPSENPGQAPQSILRDGPTSPNGNSVSLETELMASASAKRDHDLALAVYKSSMNIMRAAVSGR</sequence>
<evidence type="ECO:0000256" key="3">
    <source>
        <dbReference type="ARBA" id="ARBA00014376"/>
    </source>
</evidence>
<evidence type="ECO:0000256" key="6">
    <source>
        <dbReference type="PIRNR" id="PIRNR002889"/>
    </source>
</evidence>
<feature type="compositionally biased region" description="Polar residues" evidence="7">
    <location>
        <begin position="85"/>
        <end position="94"/>
    </location>
</feature>
<evidence type="ECO:0000259" key="8">
    <source>
        <dbReference type="Pfam" id="PF00460"/>
    </source>
</evidence>
<evidence type="ECO:0000256" key="4">
    <source>
        <dbReference type="ARBA" id="ARBA00023143"/>
    </source>
</evidence>
<dbReference type="InterPro" id="IPR006300">
    <property type="entry name" value="FlgB"/>
</dbReference>
<keyword evidence="9" id="KW-0969">Cilium</keyword>
<feature type="compositionally biased region" description="Polar residues" evidence="7">
    <location>
        <begin position="68"/>
        <end position="77"/>
    </location>
</feature>
<accession>A0A0P7KLG3</accession>
<evidence type="ECO:0000256" key="5">
    <source>
        <dbReference type="ARBA" id="ARBA00024934"/>
    </source>
</evidence>
<organism evidence="9 10">
    <name type="scientific">Aliiroseovarius crassostreae</name>
    <dbReference type="NCBI Taxonomy" id="154981"/>
    <lineage>
        <taxon>Bacteria</taxon>
        <taxon>Pseudomonadati</taxon>
        <taxon>Pseudomonadota</taxon>
        <taxon>Alphaproteobacteria</taxon>
        <taxon>Rhodobacterales</taxon>
        <taxon>Paracoccaceae</taxon>
        <taxon>Aliiroseovarius</taxon>
    </lineage>
</organism>
<evidence type="ECO:0000313" key="10">
    <source>
        <dbReference type="Proteomes" id="UP000050471"/>
    </source>
</evidence>
<evidence type="ECO:0000313" key="9">
    <source>
        <dbReference type="EMBL" id="KPN64845.1"/>
    </source>
</evidence>
<feature type="region of interest" description="Disordered" evidence="7">
    <location>
        <begin position="48"/>
        <end position="100"/>
    </location>
</feature>
<dbReference type="Pfam" id="PF00460">
    <property type="entry name" value="Flg_bb_rod"/>
    <property type="match status" value="1"/>
</dbReference>
<comment type="subcellular location">
    <subcellularLocation>
        <location evidence="1 6">Bacterial flagellum basal body</location>
    </subcellularLocation>
</comment>
<reference evidence="9 10" key="1">
    <citation type="submission" date="2015-09" db="EMBL/GenBank/DDBJ databases">
        <title>Draft genome sequence of Aliiroseovarius crassostreae CV919-312TSm, the causative agent of Roseovarius Oyster Disease (formerly Juvenile Oyster Disease).</title>
        <authorList>
            <person name="Kessner L."/>
            <person name="Spinard E."/>
            <person name="Nelson D."/>
        </authorList>
    </citation>
    <scope>NUCLEOTIDE SEQUENCE [LARGE SCALE GENOMIC DNA]</scope>
    <source>
        <strain evidence="9 10">CV919-312</strain>
    </source>
</reference>
<proteinExistence type="inferred from homology"/>
<dbReference type="AlphaFoldDB" id="A0A0P7KLG3"/>
<dbReference type="EMBL" id="LKBA01000001">
    <property type="protein sequence ID" value="KPN64845.1"/>
    <property type="molecule type" value="Genomic_DNA"/>
</dbReference>
<evidence type="ECO:0000256" key="1">
    <source>
        <dbReference type="ARBA" id="ARBA00004117"/>
    </source>
</evidence>
<comment type="similarity">
    <text evidence="2 6">Belongs to the flagella basal body rod proteins family.</text>
</comment>
<dbReference type="OrthoDB" id="9788334at2"/>
<dbReference type="STRING" id="154981.AKJ29_06340"/>
<comment type="caution">
    <text evidence="9">The sequence shown here is derived from an EMBL/GenBank/DDBJ whole genome shotgun (WGS) entry which is preliminary data.</text>
</comment>
<comment type="function">
    <text evidence="5 6">Structural component of flagellum, the bacterial motility apparatus. Part of the rod structure of flagellar basal body.</text>
</comment>
<feature type="domain" description="Flagellar basal body rod protein N-terminal" evidence="8">
    <location>
        <begin position="16"/>
        <end position="38"/>
    </location>
</feature>
<dbReference type="Proteomes" id="UP000050471">
    <property type="component" value="Unassembled WGS sequence"/>
</dbReference>
<protein>
    <recommendedName>
        <fullName evidence="3 6">Flagellar basal body rod protein FlgB</fullName>
    </recommendedName>
</protein>
<dbReference type="PIRSF" id="PIRSF002889">
    <property type="entry name" value="Rod_FlgB"/>
    <property type="match status" value="1"/>
</dbReference>
<name>A0A0P7KLG3_9RHOB</name>
<keyword evidence="4 6" id="KW-0975">Bacterial flagellum</keyword>
<gene>
    <name evidence="9" type="ORF">AKJ29_06340</name>
</gene>
<keyword evidence="9" id="KW-0282">Flagellum</keyword>
<dbReference type="RefSeq" id="WP_055187324.1">
    <property type="nucleotide sequence ID" value="NZ_FPBS01000021.1"/>
</dbReference>
<keyword evidence="9" id="KW-0966">Cell projection</keyword>
<evidence type="ECO:0000256" key="7">
    <source>
        <dbReference type="SAM" id="MobiDB-lite"/>
    </source>
</evidence>
<keyword evidence="10" id="KW-1185">Reference proteome</keyword>
<dbReference type="NCBIfam" id="NF009270">
    <property type="entry name" value="PRK12627.1"/>
    <property type="match status" value="1"/>
</dbReference>
<evidence type="ECO:0000256" key="2">
    <source>
        <dbReference type="ARBA" id="ARBA00009677"/>
    </source>
</evidence>
<dbReference type="InterPro" id="IPR001444">
    <property type="entry name" value="Flag_bb_rod_N"/>
</dbReference>
<comment type="subunit">
    <text evidence="6">The basal body constitutes a major portion of the flagellar organelle and consists of a number of rings mounted on a central rod.</text>
</comment>
<dbReference type="GO" id="GO:0030694">
    <property type="term" value="C:bacterial-type flagellum basal body, rod"/>
    <property type="evidence" value="ECO:0007669"/>
    <property type="project" value="InterPro"/>
</dbReference>
<dbReference type="GO" id="GO:0071973">
    <property type="term" value="P:bacterial-type flagellum-dependent cell motility"/>
    <property type="evidence" value="ECO:0007669"/>
    <property type="project" value="InterPro"/>
</dbReference>